<evidence type="ECO:0000313" key="5">
    <source>
        <dbReference type="Proteomes" id="UP000230423"/>
    </source>
</evidence>
<dbReference type="GO" id="GO:0005634">
    <property type="term" value="C:nucleus"/>
    <property type="evidence" value="ECO:0007669"/>
    <property type="project" value="UniProtKB-SubCell"/>
</dbReference>
<dbReference type="PANTHER" id="PTHR15502:SF7">
    <property type="entry name" value="CALCINEURIN-BINDING PROTEIN CABIN-1"/>
    <property type="match status" value="1"/>
</dbReference>
<dbReference type="PANTHER" id="PTHR15502">
    <property type="entry name" value="CALCINEURIN-BINDING PROTEIN CABIN 1-RELATED"/>
    <property type="match status" value="1"/>
</dbReference>
<dbReference type="OrthoDB" id="269919at2759"/>
<proteinExistence type="predicted"/>
<organism evidence="4 5">
    <name type="scientific">Teladorsagia circumcincta</name>
    <name type="common">Brown stomach worm</name>
    <name type="synonym">Ostertagia circumcincta</name>
    <dbReference type="NCBI Taxonomy" id="45464"/>
    <lineage>
        <taxon>Eukaryota</taxon>
        <taxon>Metazoa</taxon>
        <taxon>Ecdysozoa</taxon>
        <taxon>Nematoda</taxon>
        <taxon>Chromadorea</taxon>
        <taxon>Rhabditida</taxon>
        <taxon>Rhabditina</taxon>
        <taxon>Rhabditomorpha</taxon>
        <taxon>Strongyloidea</taxon>
        <taxon>Trichostrongylidae</taxon>
        <taxon>Teladorsagia</taxon>
    </lineage>
</organism>
<gene>
    <name evidence="4" type="ORF">TELCIR_13419</name>
</gene>
<dbReference type="GO" id="GO:0006325">
    <property type="term" value="P:chromatin organization"/>
    <property type="evidence" value="ECO:0007669"/>
    <property type="project" value="InterPro"/>
</dbReference>
<reference evidence="4 5" key="1">
    <citation type="submission" date="2015-09" db="EMBL/GenBank/DDBJ databases">
        <title>Draft genome of the parasitic nematode Teladorsagia circumcincta isolate WARC Sus (inbred).</title>
        <authorList>
            <person name="Mitreva M."/>
        </authorList>
    </citation>
    <scope>NUCLEOTIDE SEQUENCE [LARGE SCALE GENOMIC DNA]</scope>
    <source>
        <strain evidence="4 5">S</strain>
    </source>
</reference>
<feature type="non-terminal residue" evidence="4">
    <location>
        <position position="1"/>
    </location>
</feature>
<name>A0A2G9U3T0_TELCI</name>
<dbReference type="Proteomes" id="UP000230423">
    <property type="component" value="Unassembled WGS sequence"/>
</dbReference>
<keyword evidence="5" id="KW-1185">Reference proteome</keyword>
<dbReference type="AlphaFoldDB" id="A0A2G9U3T0"/>
<evidence type="ECO:0000313" key="4">
    <source>
        <dbReference type="EMBL" id="PIO64931.1"/>
    </source>
</evidence>
<dbReference type="EMBL" id="KZ349446">
    <property type="protein sequence ID" value="PIO64931.1"/>
    <property type="molecule type" value="Genomic_DNA"/>
</dbReference>
<sequence>VSIGDEGEENNRSTAESEESEEESESSEDEESSESDSSESDGESSSDDSDSTDSLWGAFEDGDKKQTQEANEASALLEFQRALDCLVKGKNAAATKILKRLLNNPLVKGFNTTVFDWEAEVDESEFCDKIFGENRRYDLVETLDEATTAQIAQRLNAVEERLRAIPYEEEIPPPSPIDIEFDAEQTVDNVATCFCDLYDRVEAYSSLSLQEFTFSRWDDRRDLLDSMSVLQDIVDVIDAVNCIIDQASSKNARARLTSLSTSTSASDSFLRRSMRYAMELPFYEESSPLVVDTSAPCRLDGKLPPLEVIAIITRDIDFHALDGDDLFETAEFLIEAYLKVRSFDAAVEFMSRLFHLLLSYKQLPYEQIASLQSSVREVDWSKVKKENAEVMGYFLCQLTTIDRFGTDWLVWKELYRVAERIGGGISVDYIHSLDPIKQDEAMPSLGLDVLLKAHEKLGEAKVCGHDKGAFLLFYMEKLHACISNESVVSVLRRDDFSWLWSNVSEEISQCLYCVFGRYSKRRRALEDHECIVGHRFLDKHSTMVIELAMPHPMPQYDDKDRLGHDVVDLLLNKFPFMLKYSDERKKVMEKFTTWMHRAATDTSVDRLKWPTEKDESYVQSCVWYLMALHHYRSSNYNEIETYSKLFLTSGHATLESRVTAGAWAVLAYTSVYRVFQMDDDMLYLEWPWHVMPFRISLLVDGSIGVVYFQLANTLYQIATRLSRYFLTLPSDDWRLRRAESLLRSIRKESFEHFEEALSKVVDSMFEAACSCELSEFFYPIKINVKKQQNIEPVELHYQIHAVVWKYLCKNPEIHETVVQMTVDCDRQRKGDVVQTVDDIITRVDLIEELWNLCHRGFELVCERFPHMKSYYRLAEMELSRGNVEAAYGHLMKHVFRKKKRDDSLFDSVVEITSQDIDRSGSFPYHVERALQLLSSLAYRLKDIPAIVSIITALVANMETRNE</sequence>
<feature type="compositionally biased region" description="Acidic residues" evidence="3">
    <location>
        <begin position="16"/>
        <end position="51"/>
    </location>
</feature>
<dbReference type="InterPro" id="IPR033053">
    <property type="entry name" value="Hir3/CABIN1"/>
</dbReference>
<protein>
    <submittedName>
        <fullName evidence="4">Uncharacterized protein</fullName>
    </submittedName>
</protein>
<evidence type="ECO:0000256" key="3">
    <source>
        <dbReference type="SAM" id="MobiDB-lite"/>
    </source>
</evidence>
<keyword evidence="2" id="KW-0539">Nucleus</keyword>
<evidence type="ECO:0000256" key="2">
    <source>
        <dbReference type="ARBA" id="ARBA00023242"/>
    </source>
</evidence>
<dbReference type="GO" id="GO:0031491">
    <property type="term" value="F:nucleosome binding"/>
    <property type="evidence" value="ECO:0007669"/>
    <property type="project" value="TreeGrafter"/>
</dbReference>
<comment type="subcellular location">
    <subcellularLocation>
        <location evidence="1">Nucleus</location>
    </subcellularLocation>
</comment>
<accession>A0A2G9U3T0</accession>
<feature type="region of interest" description="Disordered" evidence="3">
    <location>
        <begin position="1"/>
        <end position="59"/>
    </location>
</feature>
<evidence type="ECO:0000256" key="1">
    <source>
        <dbReference type="ARBA" id="ARBA00004123"/>
    </source>
</evidence>